<dbReference type="EMBL" id="BGZK01002841">
    <property type="protein sequence ID" value="GBP96855.1"/>
    <property type="molecule type" value="Genomic_DNA"/>
</dbReference>
<gene>
    <name evidence="2" type="ORF">EVAR_69913_1</name>
</gene>
<dbReference type="AlphaFoldDB" id="A0A4C2ACX3"/>
<feature type="non-terminal residue" evidence="2">
    <location>
        <position position="1"/>
    </location>
</feature>
<proteinExistence type="predicted"/>
<evidence type="ECO:0000313" key="3">
    <source>
        <dbReference type="Proteomes" id="UP000299102"/>
    </source>
</evidence>
<protein>
    <submittedName>
        <fullName evidence="2">Uncharacterized protein</fullName>
    </submittedName>
</protein>
<evidence type="ECO:0000313" key="2">
    <source>
        <dbReference type="EMBL" id="GBP96855.1"/>
    </source>
</evidence>
<evidence type="ECO:0000256" key="1">
    <source>
        <dbReference type="SAM" id="MobiDB-lite"/>
    </source>
</evidence>
<dbReference type="Proteomes" id="UP000299102">
    <property type="component" value="Unassembled WGS sequence"/>
</dbReference>
<comment type="caution">
    <text evidence="2">The sequence shown here is derived from an EMBL/GenBank/DDBJ whole genome shotgun (WGS) entry which is preliminary data.</text>
</comment>
<organism evidence="2 3">
    <name type="scientific">Eumeta variegata</name>
    <name type="common">Bagworm moth</name>
    <name type="synonym">Eumeta japonica</name>
    <dbReference type="NCBI Taxonomy" id="151549"/>
    <lineage>
        <taxon>Eukaryota</taxon>
        <taxon>Metazoa</taxon>
        <taxon>Ecdysozoa</taxon>
        <taxon>Arthropoda</taxon>
        <taxon>Hexapoda</taxon>
        <taxon>Insecta</taxon>
        <taxon>Pterygota</taxon>
        <taxon>Neoptera</taxon>
        <taxon>Endopterygota</taxon>
        <taxon>Lepidoptera</taxon>
        <taxon>Glossata</taxon>
        <taxon>Ditrysia</taxon>
        <taxon>Tineoidea</taxon>
        <taxon>Psychidae</taxon>
        <taxon>Oiketicinae</taxon>
        <taxon>Eumeta</taxon>
    </lineage>
</organism>
<sequence length="233" mass="25637">TNDDEWRHRWSGLARQSRAGTPVAIASNAQVENSLIILNETPQMLLQPRTKRVSLPYWLRVNIDKFSSSVSTETNSRPSFGHAERWSVANISNIVVDLFRALYLYIERPSRAHHKTNKMRAGRSADAPPPASQAPTEKTTKEALPSLEIVESRAYSPTIGEGRSAGGRRHLQHGGFAGHAARAALCAREPGRPRLGLHRAAATGLRAGCRAADARTSAAPRHRAVHPRTSFYK</sequence>
<feature type="region of interest" description="Disordered" evidence="1">
    <location>
        <begin position="113"/>
        <end position="142"/>
    </location>
</feature>
<accession>A0A4C2ACX3</accession>
<reference evidence="2 3" key="1">
    <citation type="journal article" date="2019" name="Commun. Biol.">
        <title>The bagworm genome reveals a unique fibroin gene that provides high tensile strength.</title>
        <authorList>
            <person name="Kono N."/>
            <person name="Nakamura H."/>
            <person name="Ohtoshi R."/>
            <person name="Tomita M."/>
            <person name="Numata K."/>
            <person name="Arakawa K."/>
        </authorList>
    </citation>
    <scope>NUCLEOTIDE SEQUENCE [LARGE SCALE GENOMIC DNA]</scope>
</reference>
<keyword evidence="3" id="KW-1185">Reference proteome</keyword>
<feature type="region of interest" description="Disordered" evidence="1">
    <location>
        <begin position="213"/>
        <end position="233"/>
    </location>
</feature>
<name>A0A4C2ACX3_EUMVA</name>